<keyword evidence="2" id="KW-1185">Reference proteome</keyword>
<dbReference type="Proteomes" id="UP000249464">
    <property type="component" value="Unassembled WGS sequence"/>
</dbReference>
<organism evidence="1 2">
    <name type="scientific">Microbotryum silenes-dioicae</name>
    <dbReference type="NCBI Taxonomy" id="796604"/>
    <lineage>
        <taxon>Eukaryota</taxon>
        <taxon>Fungi</taxon>
        <taxon>Dikarya</taxon>
        <taxon>Basidiomycota</taxon>
        <taxon>Pucciniomycotina</taxon>
        <taxon>Microbotryomycetes</taxon>
        <taxon>Microbotryales</taxon>
        <taxon>Microbotryaceae</taxon>
        <taxon>Microbotryum</taxon>
    </lineage>
</organism>
<name>A0A2X0NFJ3_9BASI</name>
<dbReference type="AlphaFoldDB" id="A0A2X0NFJ3"/>
<protein>
    <submittedName>
        <fullName evidence="1">BQ5605_C026g10181 protein</fullName>
    </submittedName>
</protein>
<reference evidence="1 2" key="1">
    <citation type="submission" date="2016-11" db="EMBL/GenBank/DDBJ databases">
        <authorList>
            <person name="Jaros S."/>
            <person name="Januszkiewicz K."/>
            <person name="Wedrychowicz H."/>
        </authorList>
    </citation>
    <scope>NUCLEOTIDE SEQUENCE [LARGE SCALE GENOMIC DNA]</scope>
</reference>
<proteinExistence type="predicted"/>
<dbReference type="EMBL" id="FQNC01000088">
    <property type="protein sequence ID" value="SGZ27761.1"/>
    <property type="molecule type" value="Genomic_DNA"/>
</dbReference>
<evidence type="ECO:0000313" key="1">
    <source>
        <dbReference type="EMBL" id="SGZ27761.1"/>
    </source>
</evidence>
<gene>
    <name evidence="1" type="primary">BQ5605_C026g10181</name>
    <name evidence="1" type="ORF">BQ5605_C026G10181</name>
</gene>
<evidence type="ECO:0000313" key="2">
    <source>
        <dbReference type="Proteomes" id="UP000249464"/>
    </source>
</evidence>
<accession>A0A2X0NFJ3</accession>
<sequence>MRAAWRRRFGLPKPCLHSANWYYNLGAIPALCLSSTSDHARISLPAPHPVLPTIQGAPCVL</sequence>